<keyword evidence="4" id="KW-0833">Ubl conjugation pathway</keyword>
<dbReference type="GO" id="GO:0016567">
    <property type="term" value="P:protein ubiquitination"/>
    <property type="evidence" value="ECO:0007669"/>
    <property type="project" value="UniProtKB-UniPathway"/>
</dbReference>
<dbReference type="GO" id="GO:0005737">
    <property type="term" value="C:cytoplasm"/>
    <property type="evidence" value="ECO:0007669"/>
    <property type="project" value="TreeGrafter"/>
</dbReference>
<name>Q233J1_TETTS</name>
<evidence type="ECO:0000259" key="9">
    <source>
        <dbReference type="Pfam" id="PF00899"/>
    </source>
</evidence>
<dbReference type="Proteomes" id="UP000009168">
    <property type="component" value="Unassembled WGS sequence"/>
</dbReference>
<dbReference type="GO" id="GO:0005524">
    <property type="term" value="F:ATP binding"/>
    <property type="evidence" value="ECO:0007669"/>
    <property type="project" value="UniProtKB-UniRule"/>
</dbReference>
<dbReference type="InterPro" id="IPR030661">
    <property type="entry name" value="Uba2"/>
</dbReference>
<evidence type="ECO:0000313" key="11">
    <source>
        <dbReference type="EMBL" id="EAR91589.1"/>
    </source>
</evidence>
<feature type="domain" description="Ubiquitin-activating enzyme SCCH" evidence="10">
    <location>
        <begin position="282"/>
        <end position="352"/>
    </location>
</feature>
<evidence type="ECO:0000256" key="1">
    <source>
        <dbReference type="ARBA" id="ARBA00004906"/>
    </source>
</evidence>
<organism evidence="11 12">
    <name type="scientific">Tetrahymena thermophila (strain SB210)</name>
    <dbReference type="NCBI Taxonomy" id="312017"/>
    <lineage>
        <taxon>Eukaryota</taxon>
        <taxon>Sar</taxon>
        <taxon>Alveolata</taxon>
        <taxon>Ciliophora</taxon>
        <taxon>Intramacronucleata</taxon>
        <taxon>Oligohymenophorea</taxon>
        <taxon>Hymenostomatida</taxon>
        <taxon>Tetrahymenina</taxon>
        <taxon>Tetrahymenidae</taxon>
        <taxon>Tetrahymena</taxon>
    </lineage>
</organism>
<comment type="similarity">
    <text evidence="2 4">Belongs to the ubiquitin-activating E1 family.</text>
</comment>
<dbReference type="HOGENOM" id="CLU_013325_7_3_1"/>
<sequence length="685" mass="79431">MSLGRINQLLFGKEFLNYLNEINILLIGVGGIGCEVLKVLQQFKVKSLHILDLDTIEVSNLNRQFLFRKHHRGHFKAHVARDVLKQEYPDMNIISYNSNIKDAQFGLKFFKNFQLVIMALDNQETRSFVNKQCMILNIPLIDAGTTGYKGQSFILKRGETRCYDCFPRSENKKTYPACTIRTLPEKPVHCIIWAKYLYTVLFNEKLEDDDDSNLLQDIAKYIEGENHTDLEKGQYLFKAIFETDVNRQKEGEDNQKFQHLKVLVREELEGKLDKSQDYLHRQDLKFLQSTHTEEVYMDIFIKSFEHLIKEKRQKSCVPFEKDDNLCMKFITAACNLRCIVFSIPLQTQFQVKEVAGNIVPAIASTNSIVSAIEITETIKLLQRQFYNNPQKYKNRELYIQNDIKTKILDAKPGNFNPNCMSCNQNLLPHIIYCDFNKVTLGEFINSELRSKAMQDEDDDEGNDDNKLVNFSISSGQFIIYEEDEYQEEDEQEQNEAKRQKLISEIFKDFSDSRVVVTNEDNNSIHQTYLFCHIENHKIPGLDIVRQEKNPNNTVTWKTVIAQSDTVNKDEEQKKQEEEEQNKKNYKEVKGDDKNNNTLEILDSDSEDDLVICEDNDNPSQGAAEKEKSKQSNGKQPHSETDVSSLNQKRKAVQEISDGGAMQIIDDSDDEIIFEDQQDNKKLKVD</sequence>
<evidence type="ECO:0000256" key="2">
    <source>
        <dbReference type="ARBA" id="ARBA00005673"/>
    </source>
</evidence>
<feature type="binding site" evidence="6">
    <location>
        <begin position="28"/>
        <end position="33"/>
    </location>
    <ligand>
        <name>ATP</name>
        <dbReference type="ChEBI" id="CHEBI:30616"/>
    </ligand>
</feature>
<dbReference type="Gene3D" id="3.40.50.720">
    <property type="entry name" value="NAD(P)-binding Rossmann-like Domain"/>
    <property type="match status" value="1"/>
</dbReference>
<dbReference type="InterPro" id="IPR000594">
    <property type="entry name" value="ThiF_NAD_FAD-bd"/>
</dbReference>
<evidence type="ECO:0000256" key="3">
    <source>
        <dbReference type="ARBA" id="ARBA00022598"/>
    </source>
</evidence>
<dbReference type="eggNOG" id="KOG2013">
    <property type="taxonomic scope" value="Eukaryota"/>
</dbReference>
<evidence type="ECO:0000313" key="12">
    <source>
        <dbReference type="Proteomes" id="UP000009168"/>
    </source>
</evidence>
<dbReference type="InterPro" id="IPR045886">
    <property type="entry name" value="ThiF/MoeB/HesA"/>
</dbReference>
<dbReference type="SUPFAM" id="SSF69572">
    <property type="entry name" value="Activating enzymes of the ubiquitin-like proteins"/>
    <property type="match status" value="1"/>
</dbReference>
<evidence type="ECO:0000256" key="6">
    <source>
        <dbReference type="PIRSR" id="PIRSR039133-2"/>
    </source>
</evidence>
<keyword evidence="4 7" id="KW-0479">Metal-binding</keyword>
<evidence type="ECO:0000259" key="10">
    <source>
        <dbReference type="Pfam" id="PF10585"/>
    </source>
</evidence>
<feature type="binding site" evidence="7">
    <location>
        <position position="162"/>
    </location>
    <ligand>
        <name>Zn(2+)</name>
        <dbReference type="ChEBI" id="CHEBI:29105"/>
    </ligand>
</feature>
<feature type="binding site" evidence="6">
    <location>
        <position position="52"/>
    </location>
    <ligand>
        <name>ATP</name>
        <dbReference type="ChEBI" id="CHEBI:30616"/>
    </ligand>
</feature>
<dbReference type="FunCoup" id="Q233J1">
    <property type="interactions" value="790"/>
</dbReference>
<feature type="binding site" evidence="6">
    <location>
        <position position="76"/>
    </location>
    <ligand>
        <name>ATP</name>
        <dbReference type="ChEBI" id="CHEBI:30616"/>
    </ligand>
</feature>
<gene>
    <name evidence="11" type="ORF">TTHERM_00391590</name>
</gene>
<feature type="active site" description="Glycyl thioester intermediate" evidence="5">
    <location>
        <position position="178"/>
    </location>
</feature>
<dbReference type="InParanoid" id="Q233J1"/>
<evidence type="ECO:0000256" key="8">
    <source>
        <dbReference type="SAM" id="MobiDB-lite"/>
    </source>
</evidence>
<keyword evidence="12" id="KW-1185">Reference proteome</keyword>
<dbReference type="OrthoDB" id="10252231at2759"/>
<dbReference type="GO" id="GO:0046872">
    <property type="term" value="F:metal ion binding"/>
    <property type="evidence" value="ECO:0007669"/>
    <property type="project" value="UniProtKB-KW"/>
</dbReference>
<dbReference type="PROSITE" id="PS51257">
    <property type="entry name" value="PROKAR_LIPOPROTEIN"/>
    <property type="match status" value="1"/>
</dbReference>
<accession>Q233J1</accession>
<dbReference type="InterPro" id="IPR042063">
    <property type="entry name" value="Ubi_acti_E1_SCCH"/>
</dbReference>
<dbReference type="RefSeq" id="XP_001011834.1">
    <property type="nucleotide sequence ID" value="XM_001011834.3"/>
</dbReference>
<dbReference type="EMBL" id="GG662770">
    <property type="protein sequence ID" value="EAR91589.1"/>
    <property type="molecule type" value="Genomic_DNA"/>
</dbReference>
<feature type="compositionally biased region" description="Acidic residues" evidence="8">
    <location>
        <begin position="601"/>
        <end position="616"/>
    </location>
</feature>
<dbReference type="InterPro" id="IPR035985">
    <property type="entry name" value="Ubiquitin-activating_enz"/>
</dbReference>
<dbReference type="AlphaFoldDB" id="Q233J1"/>
<dbReference type="PANTHER" id="PTHR10953:SF5">
    <property type="entry name" value="SUMO-ACTIVATING ENZYME SUBUNIT 2"/>
    <property type="match status" value="1"/>
</dbReference>
<dbReference type="STRING" id="312017.Q233J1"/>
<protein>
    <recommendedName>
        <fullName evidence="4">SUMO-activating enzyme subunit</fullName>
    </recommendedName>
</protein>
<dbReference type="KEGG" id="tet:TTHERM_00391590"/>
<comment type="pathway">
    <text evidence="4">Protein modification; protein sumoylation.</text>
</comment>
<dbReference type="GO" id="GO:0019948">
    <property type="term" value="F:SUMO activating enzyme activity"/>
    <property type="evidence" value="ECO:0007669"/>
    <property type="project" value="UniProtKB-UniRule"/>
</dbReference>
<feature type="region of interest" description="Disordered" evidence="8">
    <location>
        <begin position="565"/>
        <end position="685"/>
    </location>
</feature>
<feature type="binding site" evidence="6">
    <location>
        <begin position="121"/>
        <end position="126"/>
    </location>
    <ligand>
        <name>ATP</name>
        <dbReference type="ChEBI" id="CHEBI:30616"/>
    </ligand>
</feature>
<feature type="compositionally biased region" description="Basic and acidic residues" evidence="8">
    <location>
        <begin position="566"/>
        <end position="594"/>
    </location>
</feature>
<evidence type="ECO:0000256" key="5">
    <source>
        <dbReference type="PIRSR" id="PIRSR039133-1"/>
    </source>
</evidence>
<dbReference type="GeneID" id="7847174"/>
<dbReference type="Pfam" id="PF10585">
    <property type="entry name" value="UBA_E1_SCCH"/>
    <property type="match status" value="1"/>
</dbReference>
<comment type="subunit">
    <text evidence="4">Heterodimer.</text>
</comment>
<keyword evidence="4 6" id="KW-0547">Nucleotide-binding</keyword>
<comment type="pathway">
    <text evidence="1">Protein modification; protein ubiquitination.</text>
</comment>
<evidence type="ECO:0000256" key="4">
    <source>
        <dbReference type="PIRNR" id="PIRNR039133"/>
    </source>
</evidence>
<proteinExistence type="inferred from homology"/>
<feature type="domain" description="THIF-type NAD/FAD binding fold" evidence="9">
    <location>
        <begin position="10"/>
        <end position="419"/>
    </location>
</feature>
<feature type="binding site" evidence="7">
    <location>
        <position position="419"/>
    </location>
    <ligand>
        <name>Zn(2+)</name>
        <dbReference type="ChEBI" id="CHEBI:29105"/>
    </ligand>
</feature>
<feature type="binding site" evidence="7">
    <location>
        <position position="422"/>
    </location>
    <ligand>
        <name>Zn(2+)</name>
        <dbReference type="ChEBI" id="CHEBI:29105"/>
    </ligand>
</feature>
<keyword evidence="4 7" id="KW-0862">Zinc</keyword>
<dbReference type="InterPro" id="IPR019572">
    <property type="entry name" value="UBA_E1_SCCH"/>
</dbReference>
<feature type="compositionally biased region" description="Polar residues" evidence="8">
    <location>
        <begin position="630"/>
        <end position="646"/>
    </location>
</feature>
<feature type="binding site" evidence="6">
    <location>
        <begin position="60"/>
        <end position="63"/>
    </location>
    <ligand>
        <name>ATP</name>
        <dbReference type="ChEBI" id="CHEBI:30616"/>
    </ligand>
</feature>
<keyword evidence="4 6" id="KW-0067">ATP-binding</keyword>
<evidence type="ECO:0000256" key="7">
    <source>
        <dbReference type="PIRSR" id="PIRSR039133-3"/>
    </source>
</evidence>
<dbReference type="PIRSF" id="PIRSF039133">
    <property type="entry name" value="SUMO_E1B"/>
    <property type="match status" value="1"/>
</dbReference>
<dbReference type="UniPathway" id="UPA00143"/>
<feature type="compositionally biased region" description="Acidic residues" evidence="8">
    <location>
        <begin position="665"/>
        <end position="676"/>
    </location>
</feature>
<dbReference type="PANTHER" id="PTHR10953">
    <property type="entry name" value="UBIQUITIN-ACTIVATING ENZYME E1"/>
    <property type="match status" value="1"/>
</dbReference>
<keyword evidence="3" id="KW-0436">Ligase</keyword>
<feature type="binding site" evidence="7">
    <location>
        <position position="165"/>
    </location>
    <ligand>
        <name>Zn(2+)</name>
        <dbReference type="ChEBI" id="CHEBI:29105"/>
    </ligand>
</feature>
<reference evidence="12" key="1">
    <citation type="journal article" date="2006" name="PLoS Biol.">
        <title>Macronuclear genome sequence of the ciliate Tetrahymena thermophila, a model eukaryote.</title>
        <authorList>
            <person name="Eisen J.A."/>
            <person name="Coyne R.S."/>
            <person name="Wu M."/>
            <person name="Wu D."/>
            <person name="Thiagarajan M."/>
            <person name="Wortman J.R."/>
            <person name="Badger J.H."/>
            <person name="Ren Q."/>
            <person name="Amedeo P."/>
            <person name="Jones K.M."/>
            <person name="Tallon L.J."/>
            <person name="Delcher A.L."/>
            <person name="Salzberg S.L."/>
            <person name="Silva J.C."/>
            <person name="Haas B.J."/>
            <person name="Majoros W.H."/>
            <person name="Farzad M."/>
            <person name="Carlton J.M."/>
            <person name="Smith R.K. Jr."/>
            <person name="Garg J."/>
            <person name="Pearlman R.E."/>
            <person name="Karrer K.M."/>
            <person name="Sun L."/>
            <person name="Manning G."/>
            <person name="Elde N.C."/>
            <person name="Turkewitz A.P."/>
            <person name="Asai D.J."/>
            <person name="Wilkes D.E."/>
            <person name="Wang Y."/>
            <person name="Cai H."/>
            <person name="Collins K."/>
            <person name="Stewart B.A."/>
            <person name="Lee S.R."/>
            <person name="Wilamowska K."/>
            <person name="Weinberg Z."/>
            <person name="Ruzzo W.L."/>
            <person name="Wloga D."/>
            <person name="Gaertig J."/>
            <person name="Frankel J."/>
            <person name="Tsao C.-C."/>
            <person name="Gorovsky M.A."/>
            <person name="Keeling P.J."/>
            <person name="Waller R.F."/>
            <person name="Patron N.J."/>
            <person name="Cherry J.M."/>
            <person name="Stover N.A."/>
            <person name="Krieger C.J."/>
            <person name="del Toro C."/>
            <person name="Ryder H.F."/>
            <person name="Williamson S.C."/>
            <person name="Barbeau R.A."/>
            <person name="Hamilton E.P."/>
            <person name="Orias E."/>
        </authorList>
    </citation>
    <scope>NUCLEOTIDE SEQUENCE [LARGE SCALE GENOMIC DNA]</scope>
    <source>
        <strain evidence="12">SB210</strain>
    </source>
</reference>
<dbReference type="Pfam" id="PF00899">
    <property type="entry name" value="ThiF"/>
    <property type="match status" value="1"/>
</dbReference>
<dbReference type="GO" id="GO:0031510">
    <property type="term" value="C:SUMO activating enzyme complex"/>
    <property type="evidence" value="ECO:0007669"/>
    <property type="project" value="UniProtKB-UniRule"/>
</dbReference>
<dbReference type="GO" id="GO:0016925">
    <property type="term" value="P:protein sumoylation"/>
    <property type="evidence" value="ECO:0007669"/>
    <property type="project" value="UniProtKB-UniRule"/>
</dbReference>
<dbReference type="UniPathway" id="UPA00886"/>
<dbReference type="Gene3D" id="1.10.10.2660">
    <property type="entry name" value="Ubiquitin-activating enzyme E1, SCCH domain"/>
    <property type="match status" value="1"/>
</dbReference>